<accession>A0A0L0FZ30</accession>
<evidence type="ECO:0000256" key="1">
    <source>
        <dbReference type="SAM" id="MobiDB-lite"/>
    </source>
</evidence>
<reference evidence="2 3" key="1">
    <citation type="submission" date="2011-02" db="EMBL/GenBank/DDBJ databases">
        <title>The Genome Sequence of Sphaeroforma arctica JP610.</title>
        <authorList>
            <consortium name="The Broad Institute Genome Sequencing Platform"/>
            <person name="Russ C."/>
            <person name="Cuomo C."/>
            <person name="Young S.K."/>
            <person name="Zeng Q."/>
            <person name="Gargeya S."/>
            <person name="Alvarado L."/>
            <person name="Berlin A."/>
            <person name="Chapman S.B."/>
            <person name="Chen Z."/>
            <person name="Freedman E."/>
            <person name="Gellesch M."/>
            <person name="Goldberg J."/>
            <person name="Griggs A."/>
            <person name="Gujja S."/>
            <person name="Heilman E."/>
            <person name="Heiman D."/>
            <person name="Howarth C."/>
            <person name="Mehta T."/>
            <person name="Neiman D."/>
            <person name="Pearson M."/>
            <person name="Roberts A."/>
            <person name="Saif S."/>
            <person name="Shea T."/>
            <person name="Shenoy N."/>
            <person name="Sisk P."/>
            <person name="Stolte C."/>
            <person name="Sykes S."/>
            <person name="White J."/>
            <person name="Yandava C."/>
            <person name="Burger G."/>
            <person name="Gray M.W."/>
            <person name="Holland P.W.H."/>
            <person name="King N."/>
            <person name="Lang F.B.F."/>
            <person name="Roger A.J."/>
            <person name="Ruiz-Trillo I."/>
            <person name="Haas B."/>
            <person name="Nusbaum C."/>
            <person name="Birren B."/>
        </authorList>
    </citation>
    <scope>NUCLEOTIDE SEQUENCE [LARGE SCALE GENOMIC DNA]</scope>
    <source>
        <strain evidence="2 3">JP610</strain>
    </source>
</reference>
<dbReference type="GeneID" id="25906132"/>
<evidence type="ECO:0000313" key="3">
    <source>
        <dbReference type="Proteomes" id="UP000054560"/>
    </source>
</evidence>
<keyword evidence="3" id="KW-1185">Reference proteome</keyword>
<dbReference type="Proteomes" id="UP000054560">
    <property type="component" value="Unassembled WGS sequence"/>
</dbReference>
<evidence type="ECO:0000313" key="2">
    <source>
        <dbReference type="EMBL" id="KNC82077.1"/>
    </source>
</evidence>
<dbReference type="RefSeq" id="XP_014155979.1">
    <property type="nucleotide sequence ID" value="XM_014300504.1"/>
</dbReference>
<protein>
    <recommendedName>
        <fullName evidence="4">Phospholipase A2 domain-containing protein</fullName>
    </recommendedName>
</protein>
<dbReference type="EMBL" id="KQ241962">
    <property type="protein sequence ID" value="KNC82077.1"/>
    <property type="molecule type" value="Genomic_DNA"/>
</dbReference>
<proteinExistence type="predicted"/>
<organism evidence="2 3">
    <name type="scientific">Sphaeroforma arctica JP610</name>
    <dbReference type="NCBI Taxonomy" id="667725"/>
    <lineage>
        <taxon>Eukaryota</taxon>
        <taxon>Ichthyosporea</taxon>
        <taxon>Ichthyophonida</taxon>
        <taxon>Sphaeroforma</taxon>
    </lineage>
</organism>
<name>A0A0L0FZ30_9EUKA</name>
<feature type="region of interest" description="Disordered" evidence="1">
    <location>
        <begin position="211"/>
        <end position="232"/>
    </location>
</feature>
<sequence>MEQLPKHHSRTSILLQNHSSFSRRAGITAVHLLIVYYPFASVPPQIGGFQDCCGGQPCPNCKIKHGVVPASLLTPECLAECPPTDILDHACAWHDACTFSHDRPLNFTCSPQGNECFCDCTLVRTTYNLTCPSYSCTAYRAALDELFLHGTACYVKDENGTMTCEGLRSGIGLYTHCDKGEPVFGNTTANVIPENGSGPGKRRLHGRIVGDETRGATGNGNEIDNEIGLGDEKEGVAVEENAEGLY</sequence>
<dbReference type="AlphaFoldDB" id="A0A0L0FZ30"/>
<gene>
    <name evidence="2" type="ORF">SARC_05628</name>
</gene>
<evidence type="ECO:0008006" key="4">
    <source>
        <dbReference type="Google" id="ProtNLM"/>
    </source>
</evidence>